<name>A0A8X6YPX3_9ARAC</name>
<sequence>MYGPKKFPEDRHTHTSFFRNLDKDIQHFIQTWPGGFDGRGQRRPCHREVEMARPICLPIHDTQSPNLKSVSTSCRNWWTLKIRGISSISFFSPPFRGG</sequence>
<evidence type="ECO:0000313" key="1">
    <source>
        <dbReference type="EMBL" id="GFY73574.1"/>
    </source>
</evidence>
<dbReference type="Proteomes" id="UP000886998">
    <property type="component" value="Unassembled WGS sequence"/>
</dbReference>
<dbReference type="EMBL" id="BMAV01020204">
    <property type="protein sequence ID" value="GFY73574.1"/>
    <property type="molecule type" value="Genomic_DNA"/>
</dbReference>
<protein>
    <submittedName>
        <fullName evidence="1">Uncharacterized protein</fullName>
    </submittedName>
</protein>
<organism evidence="1 2">
    <name type="scientific">Trichonephila inaurata madagascariensis</name>
    <dbReference type="NCBI Taxonomy" id="2747483"/>
    <lineage>
        <taxon>Eukaryota</taxon>
        <taxon>Metazoa</taxon>
        <taxon>Ecdysozoa</taxon>
        <taxon>Arthropoda</taxon>
        <taxon>Chelicerata</taxon>
        <taxon>Arachnida</taxon>
        <taxon>Araneae</taxon>
        <taxon>Araneomorphae</taxon>
        <taxon>Entelegynae</taxon>
        <taxon>Araneoidea</taxon>
        <taxon>Nephilidae</taxon>
        <taxon>Trichonephila</taxon>
        <taxon>Trichonephila inaurata</taxon>
    </lineage>
</organism>
<comment type="caution">
    <text evidence="1">The sequence shown here is derived from an EMBL/GenBank/DDBJ whole genome shotgun (WGS) entry which is preliminary data.</text>
</comment>
<proteinExistence type="predicted"/>
<dbReference type="AlphaFoldDB" id="A0A8X6YPX3"/>
<accession>A0A8X6YPX3</accession>
<gene>
    <name evidence="1" type="ORF">TNIN_210411</name>
</gene>
<keyword evidence="2" id="KW-1185">Reference proteome</keyword>
<evidence type="ECO:0000313" key="2">
    <source>
        <dbReference type="Proteomes" id="UP000886998"/>
    </source>
</evidence>
<reference evidence="1" key="1">
    <citation type="submission" date="2020-08" db="EMBL/GenBank/DDBJ databases">
        <title>Multicomponent nature underlies the extraordinary mechanical properties of spider dragline silk.</title>
        <authorList>
            <person name="Kono N."/>
            <person name="Nakamura H."/>
            <person name="Mori M."/>
            <person name="Yoshida Y."/>
            <person name="Ohtoshi R."/>
            <person name="Malay A.D."/>
            <person name="Moran D.A.P."/>
            <person name="Tomita M."/>
            <person name="Numata K."/>
            <person name="Arakawa K."/>
        </authorList>
    </citation>
    <scope>NUCLEOTIDE SEQUENCE</scope>
</reference>